<dbReference type="HAMAP" id="MF_00034">
    <property type="entry name" value="RuvC"/>
    <property type="match status" value="1"/>
</dbReference>
<dbReference type="EC" id="3.1.21.10" evidence="13 14"/>
<dbReference type="SUPFAM" id="SSF53098">
    <property type="entry name" value="Ribonuclease H-like"/>
    <property type="match status" value="1"/>
</dbReference>
<evidence type="ECO:0000256" key="1">
    <source>
        <dbReference type="ARBA" id="ARBA00009518"/>
    </source>
</evidence>
<proteinExistence type="inferred from homology"/>
<comment type="caution">
    <text evidence="15">The sequence shown here is derived from an EMBL/GenBank/DDBJ whole genome shotgun (WGS) entry which is preliminary data.</text>
</comment>
<dbReference type="NCBIfam" id="TIGR00228">
    <property type="entry name" value="ruvC"/>
    <property type="match status" value="1"/>
</dbReference>
<dbReference type="NCBIfam" id="NF000711">
    <property type="entry name" value="PRK00039.2-1"/>
    <property type="match status" value="1"/>
</dbReference>
<keyword evidence="9 13" id="KW-0238">DNA-binding</keyword>
<evidence type="ECO:0000256" key="4">
    <source>
        <dbReference type="ARBA" id="ARBA00022723"/>
    </source>
</evidence>
<evidence type="ECO:0000256" key="10">
    <source>
        <dbReference type="ARBA" id="ARBA00023172"/>
    </source>
</evidence>
<accession>A0A0L6JR50</accession>
<comment type="subcellular location">
    <subcellularLocation>
        <location evidence="13">Cytoplasm</location>
    </subcellularLocation>
</comment>
<dbReference type="GO" id="GO:0006310">
    <property type="term" value="P:DNA recombination"/>
    <property type="evidence" value="ECO:0007669"/>
    <property type="project" value="UniProtKB-UniRule"/>
</dbReference>
<feature type="binding site" evidence="13">
    <location>
        <position position="140"/>
    </location>
    <ligand>
        <name>Mg(2+)</name>
        <dbReference type="ChEBI" id="CHEBI:18420"/>
        <label>1</label>
    </ligand>
</feature>
<dbReference type="OrthoDB" id="9805499at2"/>
<dbReference type="GO" id="GO:0003677">
    <property type="term" value="F:DNA binding"/>
    <property type="evidence" value="ECO:0007669"/>
    <property type="project" value="UniProtKB-KW"/>
</dbReference>
<comment type="similarity">
    <text evidence="1 13">Belongs to the RuvC family.</text>
</comment>
<evidence type="ECO:0000256" key="5">
    <source>
        <dbReference type="ARBA" id="ARBA00022759"/>
    </source>
</evidence>
<gene>
    <name evidence="13" type="primary">ruvC</name>
    <name evidence="15" type="ORF">Bccel_3533</name>
</gene>
<feature type="binding site" evidence="13">
    <location>
        <position position="67"/>
    </location>
    <ligand>
        <name>Mg(2+)</name>
        <dbReference type="ChEBI" id="CHEBI:18420"/>
        <label>2</label>
    </ligand>
</feature>
<feature type="active site" evidence="13">
    <location>
        <position position="140"/>
    </location>
</feature>
<keyword evidence="3 13" id="KW-0540">Nuclease</keyword>
<keyword evidence="7 13" id="KW-0378">Hydrolase</keyword>
<dbReference type="InterPro" id="IPR002176">
    <property type="entry name" value="X-over_junc_endoDNase_RuvC"/>
</dbReference>
<feature type="active site" evidence="13">
    <location>
        <position position="7"/>
    </location>
</feature>
<evidence type="ECO:0000313" key="16">
    <source>
        <dbReference type="Proteomes" id="UP000036923"/>
    </source>
</evidence>
<evidence type="ECO:0000256" key="3">
    <source>
        <dbReference type="ARBA" id="ARBA00022722"/>
    </source>
</evidence>
<dbReference type="PRINTS" id="PR00696">
    <property type="entry name" value="RSOLVASERUVC"/>
</dbReference>
<evidence type="ECO:0000313" key="15">
    <source>
        <dbReference type="EMBL" id="KNY28259.1"/>
    </source>
</evidence>
<keyword evidence="6 13" id="KW-0227">DNA damage</keyword>
<dbReference type="InterPro" id="IPR036397">
    <property type="entry name" value="RNaseH_sf"/>
</dbReference>
<dbReference type="GO" id="GO:0006281">
    <property type="term" value="P:DNA repair"/>
    <property type="evidence" value="ECO:0007669"/>
    <property type="project" value="UniProtKB-UniRule"/>
</dbReference>
<dbReference type="GO" id="GO:0000287">
    <property type="term" value="F:magnesium ion binding"/>
    <property type="evidence" value="ECO:0007669"/>
    <property type="project" value="UniProtKB-UniRule"/>
</dbReference>
<dbReference type="CDD" id="cd16962">
    <property type="entry name" value="RuvC"/>
    <property type="match status" value="1"/>
</dbReference>
<evidence type="ECO:0000256" key="11">
    <source>
        <dbReference type="ARBA" id="ARBA00023204"/>
    </source>
</evidence>
<keyword evidence="11 13" id="KW-0234">DNA repair</keyword>
<dbReference type="PANTHER" id="PTHR30194:SF3">
    <property type="entry name" value="CROSSOVER JUNCTION ENDODEOXYRIBONUCLEASE RUVC"/>
    <property type="match status" value="1"/>
</dbReference>
<keyword evidence="16" id="KW-1185">Reference proteome</keyword>
<dbReference type="STRING" id="398512.Bccel_3533"/>
<sequence length="161" mass="17428">MVIMGIDPGVAITGYGIVKYEGNKFSVIDYGAAITEANVALPKRLLKLNGILEDLIIKNKPDFVAVEELFFNKNIKTALTVGHGRGAALLAAARLGVEVFEYTPLQVKQAVAGYGRAEKSQVQQMVKIILNLDAIPKPDDVADALAIAICHGHSYNMLRHK</sequence>
<evidence type="ECO:0000256" key="12">
    <source>
        <dbReference type="ARBA" id="ARBA00029354"/>
    </source>
</evidence>
<evidence type="ECO:0000256" key="8">
    <source>
        <dbReference type="ARBA" id="ARBA00022842"/>
    </source>
</evidence>
<dbReference type="Gene3D" id="3.30.420.10">
    <property type="entry name" value="Ribonuclease H-like superfamily/Ribonuclease H"/>
    <property type="match status" value="1"/>
</dbReference>
<dbReference type="AlphaFoldDB" id="A0A0L6JR50"/>
<dbReference type="RefSeq" id="WP_036938383.1">
    <property type="nucleotide sequence ID" value="NZ_JQKC01000007.1"/>
</dbReference>
<dbReference type="GO" id="GO:0048476">
    <property type="term" value="C:Holliday junction resolvase complex"/>
    <property type="evidence" value="ECO:0007669"/>
    <property type="project" value="UniProtKB-UniRule"/>
</dbReference>
<dbReference type="Proteomes" id="UP000036923">
    <property type="component" value="Unassembled WGS sequence"/>
</dbReference>
<keyword evidence="5 13" id="KW-0255">Endonuclease</keyword>
<dbReference type="PATRIC" id="fig|398512.5.peg.3700"/>
<comment type="function">
    <text evidence="13">The RuvA-RuvB-RuvC complex processes Holliday junction (HJ) DNA during genetic recombination and DNA repair. Endonuclease that resolves HJ intermediates. Cleaves cruciform DNA by making single-stranded nicks across the HJ at symmetrical positions within the homologous arms, yielding a 5'-phosphate and a 3'-hydroxyl group; requires a central core of homology in the junction. The consensus cleavage sequence is 5'-(A/T)TT(C/G)-3'. Cleavage occurs on the 3'-side of the TT dinucleotide at the point of strand exchange. HJ branch migration catalyzed by RuvA-RuvB allows RuvC to scan DNA until it finds its consensus sequence, where it cleaves and resolves the cruciform DNA.</text>
</comment>
<dbReference type="FunFam" id="3.30.420.10:FF:000002">
    <property type="entry name" value="Crossover junction endodeoxyribonuclease RuvC"/>
    <property type="match status" value="1"/>
</dbReference>
<feature type="active site" evidence="13">
    <location>
        <position position="67"/>
    </location>
</feature>
<reference evidence="16" key="1">
    <citation type="submission" date="2015-07" db="EMBL/GenBank/DDBJ databases">
        <title>Near-Complete Genome Sequence of the Cellulolytic Bacterium Bacteroides (Pseudobacteroides) cellulosolvens ATCC 35603.</title>
        <authorList>
            <person name="Dassa B."/>
            <person name="Utturkar S.M."/>
            <person name="Klingeman D.M."/>
            <person name="Hurt R.A."/>
            <person name="Keller M."/>
            <person name="Xu J."/>
            <person name="Reddy Y.H.K."/>
            <person name="Borovok I."/>
            <person name="Grinberg I.R."/>
            <person name="Lamed R."/>
            <person name="Zhivin O."/>
            <person name="Bayer E.A."/>
            <person name="Brown S.D."/>
        </authorList>
    </citation>
    <scope>NUCLEOTIDE SEQUENCE [LARGE SCALE GENOMIC DNA]</scope>
    <source>
        <strain evidence="16">DSM 2933</strain>
    </source>
</reference>
<dbReference type="Pfam" id="PF02075">
    <property type="entry name" value="RuvC"/>
    <property type="match status" value="1"/>
</dbReference>
<evidence type="ECO:0000256" key="2">
    <source>
        <dbReference type="ARBA" id="ARBA00022490"/>
    </source>
</evidence>
<keyword evidence="2 13" id="KW-0963">Cytoplasm</keyword>
<evidence type="ECO:0000256" key="13">
    <source>
        <dbReference type="HAMAP-Rule" id="MF_00034"/>
    </source>
</evidence>
<dbReference type="GO" id="GO:0005737">
    <property type="term" value="C:cytoplasm"/>
    <property type="evidence" value="ECO:0007669"/>
    <property type="project" value="UniProtKB-SubCell"/>
</dbReference>
<evidence type="ECO:0000256" key="14">
    <source>
        <dbReference type="NCBIfam" id="TIGR00228"/>
    </source>
</evidence>
<comment type="subunit">
    <text evidence="13">Homodimer which binds Holliday junction (HJ) DNA. The HJ becomes 2-fold symmetrical on binding to RuvC with unstacked arms; it has a different conformation from HJ DNA in complex with RuvA. In the full resolvosome a probable DNA-RuvA(4)-RuvB(12)-RuvC(2) complex forms which resolves the HJ.</text>
</comment>
<keyword evidence="8 13" id="KW-0460">Magnesium</keyword>
<dbReference type="PANTHER" id="PTHR30194">
    <property type="entry name" value="CROSSOVER JUNCTION ENDODEOXYRIBONUCLEASE RUVC"/>
    <property type="match status" value="1"/>
</dbReference>
<dbReference type="InterPro" id="IPR020563">
    <property type="entry name" value="X-over_junc_endoDNase_Mg_BS"/>
</dbReference>
<dbReference type="InterPro" id="IPR012337">
    <property type="entry name" value="RNaseH-like_sf"/>
</dbReference>
<evidence type="ECO:0000256" key="9">
    <source>
        <dbReference type="ARBA" id="ARBA00023125"/>
    </source>
</evidence>
<evidence type="ECO:0000256" key="6">
    <source>
        <dbReference type="ARBA" id="ARBA00022763"/>
    </source>
</evidence>
<dbReference type="eggNOG" id="COG0817">
    <property type="taxonomic scope" value="Bacteria"/>
</dbReference>
<dbReference type="PROSITE" id="PS01321">
    <property type="entry name" value="RUVC"/>
    <property type="match status" value="1"/>
</dbReference>
<feature type="binding site" evidence="13">
    <location>
        <position position="7"/>
    </location>
    <ligand>
        <name>Mg(2+)</name>
        <dbReference type="ChEBI" id="CHEBI:18420"/>
        <label>1</label>
    </ligand>
</feature>
<dbReference type="EMBL" id="LGTC01000001">
    <property type="protein sequence ID" value="KNY28259.1"/>
    <property type="molecule type" value="Genomic_DNA"/>
</dbReference>
<evidence type="ECO:0000256" key="7">
    <source>
        <dbReference type="ARBA" id="ARBA00022801"/>
    </source>
</evidence>
<dbReference type="GO" id="GO:0008821">
    <property type="term" value="F:crossover junction DNA endonuclease activity"/>
    <property type="evidence" value="ECO:0007669"/>
    <property type="project" value="UniProtKB-UniRule"/>
</dbReference>
<keyword evidence="10 13" id="KW-0233">DNA recombination</keyword>
<protein>
    <recommendedName>
        <fullName evidence="13 14">Crossover junction endodeoxyribonuclease RuvC</fullName>
        <ecNumber evidence="13 14">3.1.21.10</ecNumber>
    </recommendedName>
    <alternativeName>
        <fullName evidence="13">Holliday junction nuclease RuvC</fullName>
    </alternativeName>
    <alternativeName>
        <fullName evidence="13">Holliday junction resolvase RuvC</fullName>
    </alternativeName>
</protein>
<keyword evidence="4 13" id="KW-0479">Metal-binding</keyword>
<comment type="catalytic activity">
    <reaction evidence="12 13">
        <text>Endonucleolytic cleavage at a junction such as a reciprocal single-stranded crossover between two homologous DNA duplexes (Holliday junction).</text>
        <dbReference type="EC" id="3.1.21.10"/>
    </reaction>
</comment>
<organism evidence="15 16">
    <name type="scientific">Pseudobacteroides cellulosolvens ATCC 35603 = DSM 2933</name>
    <dbReference type="NCBI Taxonomy" id="398512"/>
    <lineage>
        <taxon>Bacteria</taxon>
        <taxon>Bacillati</taxon>
        <taxon>Bacillota</taxon>
        <taxon>Clostridia</taxon>
        <taxon>Eubacteriales</taxon>
        <taxon>Oscillospiraceae</taxon>
        <taxon>Pseudobacteroides</taxon>
    </lineage>
</organism>
<name>A0A0L6JR50_9FIRM</name>
<comment type="cofactor">
    <cofactor evidence="13">
        <name>Mg(2+)</name>
        <dbReference type="ChEBI" id="CHEBI:18420"/>
    </cofactor>
    <text evidence="13">Binds 2 Mg(2+) ion per subunit.</text>
</comment>